<organism evidence="1 2">
    <name type="scientific">Eretmocerus hayati</name>
    <dbReference type="NCBI Taxonomy" id="131215"/>
    <lineage>
        <taxon>Eukaryota</taxon>
        <taxon>Metazoa</taxon>
        <taxon>Ecdysozoa</taxon>
        <taxon>Arthropoda</taxon>
        <taxon>Hexapoda</taxon>
        <taxon>Insecta</taxon>
        <taxon>Pterygota</taxon>
        <taxon>Neoptera</taxon>
        <taxon>Endopterygota</taxon>
        <taxon>Hymenoptera</taxon>
        <taxon>Apocrita</taxon>
        <taxon>Proctotrupomorpha</taxon>
        <taxon>Chalcidoidea</taxon>
        <taxon>Aphelinidae</taxon>
        <taxon>Aphelininae</taxon>
        <taxon>Eretmocerus</taxon>
    </lineage>
</organism>
<keyword evidence="2" id="KW-1185">Reference proteome</keyword>
<gene>
    <name evidence="1" type="ORF">QAD02_001466</name>
</gene>
<name>A0ACC2NGI5_9HYME</name>
<accession>A0ACC2NGI5</accession>
<evidence type="ECO:0000313" key="1">
    <source>
        <dbReference type="EMBL" id="KAJ8670207.1"/>
    </source>
</evidence>
<comment type="caution">
    <text evidence="1">The sequence shown here is derived from an EMBL/GenBank/DDBJ whole genome shotgun (WGS) entry which is preliminary data.</text>
</comment>
<reference evidence="1" key="1">
    <citation type="submission" date="2023-04" db="EMBL/GenBank/DDBJ databases">
        <title>A chromosome-level genome assembly of the parasitoid wasp Eretmocerus hayati.</title>
        <authorList>
            <person name="Zhong Y."/>
            <person name="Liu S."/>
            <person name="Liu Y."/>
        </authorList>
    </citation>
    <scope>NUCLEOTIDE SEQUENCE</scope>
    <source>
        <strain evidence="1">ZJU_SS_LIU_2023</strain>
    </source>
</reference>
<proteinExistence type="predicted"/>
<dbReference type="EMBL" id="CM056743">
    <property type="protein sequence ID" value="KAJ8670207.1"/>
    <property type="molecule type" value="Genomic_DNA"/>
</dbReference>
<protein>
    <submittedName>
        <fullName evidence="1">Uncharacterized protein</fullName>
    </submittedName>
</protein>
<dbReference type="Proteomes" id="UP001239111">
    <property type="component" value="Chromosome 3"/>
</dbReference>
<evidence type="ECO:0000313" key="2">
    <source>
        <dbReference type="Proteomes" id="UP001239111"/>
    </source>
</evidence>
<sequence length="130" mass="14395">MIPLGVFDDEIAADAFDEIVGMSSAVGVSKLLGTVWTLERGAVLVDREPGDEASRSILEDVIEVLRMICNARERSLRDRTEKGSCPSGNGRSDAPSIVVYLPKMFDDKYEECKFQKLVLSLSSTLKVRFH</sequence>